<dbReference type="EMBL" id="PVBR01000010">
    <property type="protein sequence ID" value="PRD42752.1"/>
    <property type="molecule type" value="Genomic_DNA"/>
</dbReference>
<evidence type="ECO:0000256" key="1">
    <source>
        <dbReference type="SAM" id="MobiDB-lite"/>
    </source>
</evidence>
<evidence type="ECO:0000313" key="3">
    <source>
        <dbReference type="Proteomes" id="UP000239434"/>
    </source>
</evidence>
<dbReference type="InterPro" id="IPR038561">
    <property type="entry name" value="SoxD_sf"/>
</dbReference>
<protein>
    <submittedName>
        <fullName evidence="2">Sarcosine oxidase subunit delta</fullName>
    </submittedName>
</protein>
<sequence length="127" mass="14035">MLLIYCPYCEEERPEIEFRHAGQAHLVRSPDIADQGEPEFEAYLYLRQNPKGIIAERWRHIHGCGRFFNAIRDTVSDRILAVYKAGEPLPDLDAVIANAANVAHSGKPLTPPASAAAKSAPARKSKA</sequence>
<feature type="region of interest" description="Disordered" evidence="1">
    <location>
        <begin position="106"/>
        <end position="127"/>
    </location>
</feature>
<dbReference type="GO" id="GO:0008115">
    <property type="term" value="F:sarcosine oxidase activity"/>
    <property type="evidence" value="ECO:0007669"/>
    <property type="project" value="InterPro"/>
</dbReference>
<dbReference type="Gene3D" id="3.30.2270.10">
    <property type="entry name" value="Folate-binding superfamily"/>
    <property type="match status" value="1"/>
</dbReference>
<keyword evidence="3" id="KW-1185">Reference proteome</keyword>
<dbReference type="InterPro" id="IPR006279">
    <property type="entry name" value="SoxD"/>
</dbReference>
<gene>
    <name evidence="2" type="ORF">C5748_15175</name>
</gene>
<dbReference type="Proteomes" id="UP000239434">
    <property type="component" value="Unassembled WGS sequence"/>
</dbReference>
<comment type="caution">
    <text evidence="2">The sequence shown here is derived from an EMBL/GenBank/DDBJ whole genome shotgun (WGS) entry which is preliminary data.</text>
</comment>
<proteinExistence type="predicted"/>
<accession>A0A2S9IQH0</accession>
<organism evidence="2 3">
    <name type="scientific">Phyllobacterium phragmitis</name>
    <dbReference type="NCBI Taxonomy" id="2670329"/>
    <lineage>
        <taxon>Bacteria</taxon>
        <taxon>Pseudomonadati</taxon>
        <taxon>Pseudomonadota</taxon>
        <taxon>Alphaproteobacteria</taxon>
        <taxon>Hyphomicrobiales</taxon>
        <taxon>Phyllobacteriaceae</taxon>
        <taxon>Phyllobacterium</taxon>
    </lineage>
</organism>
<dbReference type="NCBIfam" id="TIGR01374">
    <property type="entry name" value="soxD"/>
    <property type="match status" value="1"/>
</dbReference>
<evidence type="ECO:0000313" key="2">
    <source>
        <dbReference type="EMBL" id="PRD42752.1"/>
    </source>
</evidence>
<dbReference type="RefSeq" id="WP_105742771.1">
    <property type="nucleotide sequence ID" value="NZ_PVBR01000010.1"/>
</dbReference>
<name>A0A2S9IQH0_9HYPH</name>
<reference evidence="2 3" key="1">
    <citation type="submission" date="2018-02" db="EMBL/GenBank/DDBJ databases">
        <title>The draft genome of Phyllobacterium sp. 1N-3.</title>
        <authorList>
            <person name="Liu L."/>
            <person name="Li L."/>
            <person name="Zhang X."/>
            <person name="Wang T."/>
            <person name="Liang L."/>
        </authorList>
    </citation>
    <scope>NUCLEOTIDE SEQUENCE [LARGE SCALE GENOMIC DNA]</scope>
    <source>
        <strain evidence="2 3">1N-3</strain>
    </source>
</reference>
<dbReference type="AlphaFoldDB" id="A0A2S9IQH0"/>
<dbReference type="Pfam" id="PF04267">
    <property type="entry name" value="SoxD"/>
    <property type="match status" value="1"/>
</dbReference>
<dbReference type="GO" id="GO:0046653">
    <property type="term" value="P:tetrahydrofolate metabolic process"/>
    <property type="evidence" value="ECO:0007669"/>
    <property type="project" value="InterPro"/>
</dbReference>